<feature type="region of interest" description="Disordered" evidence="1">
    <location>
        <begin position="13"/>
        <end position="34"/>
    </location>
</feature>
<evidence type="ECO:0000313" key="2">
    <source>
        <dbReference type="EMBL" id="GAA0943689.1"/>
    </source>
</evidence>
<reference evidence="2 3" key="1">
    <citation type="journal article" date="2019" name="Int. J. Syst. Evol. Microbiol.">
        <title>The Global Catalogue of Microorganisms (GCM) 10K type strain sequencing project: providing services to taxonomists for standard genome sequencing and annotation.</title>
        <authorList>
            <consortium name="The Broad Institute Genomics Platform"/>
            <consortium name="The Broad Institute Genome Sequencing Center for Infectious Disease"/>
            <person name="Wu L."/>
            <person name="Ma J."/>
        </authorList>
    </citation>
    <scope>NUCLEOTIDE SEQUENCE [LARGE SCALE GENOMIC DNA]</scope>
    <source>
        <strain evidence="2 3">JCM 10696</strain>
    </source>
</reference>
<evidence type="ECO:0000313" key="3">
    <source>
        <dbReference type="Proteomes" id="UP001500665"/>
    </source>
</evidence>
<sequence length="111" mass="12013">MEERLGSVAVLPAPFGPKRVMSSPSGTSGSRPLAAVTRRSAAVKVFDGLRGPGYEIEATRGRAATGARVRFEPCELPGEEAAEVRRCRFRLSPGMRRARSVEDSREARQAL</sequence>
<organism evidence="2 3">
    <name type="scientific">Actinocorallia libanotica</name>
    <dbReference type="NCBI Taxonomy" id="46162"/>
    <lineage>
        <taxon>Bacteria</taxon>
        <taxon>Bacillati</taxon>
        <taxon>Actinomycetota</taxon>
        <taxon>Actinomycetes</taxon>
        <taxon>Streptosporangiales</taxon>
        <taxon>Thermomonosporaceae</taxon>
        <taxon>Actinocorallia</taxon>
    </lineage>
</organism>
<proteinExistence type="predicted"/>
<dbReference type="EMBL" id="BAAAHH010000004">
    <property type="protein sequence ID" value="GAA0943689.1"/>
    <property type="molecule type" value="Genomic_DNA"/>
</dbReference>
<comment type="caution">
    <text evidence="2">The sequence shown here is derived from an EMBL/GenBank/DDBJ whole genome shotgun (WGS) entry which is preliminary data.</text>
</comment>
<accession>A0ABN1QKQ5</accession>
<protein>
    <submittedName>
        <fullName evidence="2">Uncharacterized protein</fullName>
    </submittedName>
</protein>
<gene>
    <name evidence="2" type="ORF">GCM10009550_15870</name>
</gene>
<name>A0ABN1QKQ5_9ACTN</name>
<evidence type="ECO:0000256" key="1">
    <source>
        <dbReference type="SAM" id="MobiDB-lite"/>
    </source>
</evidence>
<keyword evidence="3" id="KW-1185">Reference proteome</keyword>
<dbReference type="Proteomes" id="UP001500665">
    <property type="component" value="Unassembled WGS sequence"/>
</dbReference>